<comment type="caution">
    <text evidence="4">The sequence shown here is derived from an EMBL/GenBank/DDBJ whole genome shotgun (WGS) entry which is preliminary data.</text>
</comment>
<keyword evidence="2" id="KW-0732">Signal</keyword>
<feature type="compositionally biased region" description="Polar residues" evidence="1">
    <location>
        <begin position="62"/>
        <end position="71"/>
    </location>
</feature>
<evidence type="ECO:0000256" key="1">
    <source>
        <dbReference type="SAM" id="MobiDB-lite"/>
    </source>
</evidence>
<evidence type="ECO:0000313" key="5">
    <source>
        <dbReference type="Proteomes" id="UP000247476"/>
    </source>
</evidence>
<dbReference type="Gene3D" id="3.30.457.10">
    <property type="entry name" value="Copper amine oxidase-like, N-terminal domain"/>
    <property type="match status" value="1"/>
</dbReference>
<dbReference type="EMBL" id="QJVJ01000014">
    <property type="protein sequence ID" value="PYI51113.1"/>
    <property type="molecule type" value="Genomic_DNA"/>
</dbReference>
<feature type="region of interest" description="Disordered" evidence="1">
    <location>
        <begin position="31"/>
        <end position="72"/>
    </location>
</feature>
<evidence type="ECO:0000259" key="3">
    <source>
        <dbReference type="Pfam" id="PF07833"/>
    </source>
</evidence>
<proteinExistence type="predicted"/>
<dbReference type="Pfam" id="PF07833">
    <property type="entry name" value="Cu_amine_oxidN1"/>
    <property type="match status" value="1"/>
</dbReference>
<keyword evidence="5" id="KW-1185">Reference proteome</keyword>
<feature type="chain" id="PRO_5039427792" evidence="2">
    <location>
        <begin position="23"/>
        <end position="291"/>
    </location>
</feature>
<organism evidence="4 5">
    <name type="scientific">Paenibacillus flagellatus</name>
    <dbReference type="NCBI Taxonomy" id="2211139"/>
    <lineage>
        <taxon>Bacteria</taxon>
        <taxon>Bacillati</taxon>
        <taxon>Bacillota</taxon>
        <taxon>Bacilli</taxon>
        <taxon>Bacillales</taxon>
        <taxon>Paenibacillaceae</taxon>
        <taxon>Paenibacillus</taxon>
    </lineage>
</organism>
<feature type="compositionally biased region" description="Basic and acidic residues" evidence="1">
    <location>
        <begin position="41"/>
        <end position="60"/>
    </location>
</feature>
<name>A0A2V5K0W6_9BACL</name>
<accession>A0A2V5K0W6</accession>
<dbReference type="RefSeq" id="WP_110842956.1">
    <property type="nucleotide sequence ID" value="NZ_QJVJ01000014.1"/>
</dbReference>
<protein>
    <submittedName>
        <fullName evidence="4">Copper amine oxidase</fullName>
    </submittedName>
</protein>
<evidence type="ECO:0000256" key="2">
    <source>
        <dbReference type="SAM" id="SignalP"/>
    </source>
</evidence>
<feature type="domain" description="Copper amine oxidase-like N-terminal" evidence="3">
    <location>
        <begin position="181"/>
        <end position="288"/>
    </location>
</feature>
<sequence>MMKKKWGIAVVVGAMASQLVGAAAMAKPDQDHSGAAAKSETAVEAKADSTVKENNGKAHENGQGQSVTEDTYGSKGGQGYKGLLNAIENVQDKPAGAVIAELLLSRYDHVLTAEQKAALEAIVEKDEALTATAELLEEQGEVEAAAEVQHEAVKADVTNLESYKKLGKLLNKLGKTGVKLYVNGDVPAFEVAPFIRDGSTLVPFRAISEALKADVVWNEDERSVTVTRDGITVKLFVDSTKAFVNGNEVTLEVPAAIVDGSTVVPARFISEALKATVEWDQDTQSVVIFEK</sequence>
<dbReference type="InterPro" id="IPR036582">
    <property type="entry name" value="Mao_N_sf"/>
</dbReference>
<dbReference type="InterPro" id="IPR012854">
    <property type="entry name" value="Cu_amine_oxidase-like_N"/>
</dbReference>
<dbReference type="SUPFAM" id="SSF55383">
    <property type="entry name" value="Copper amine oxidase, domain N"/>
    <property type="match status" value="1"/>
</dbReference>
<gene>
    <name evidence="4" type="ORF">DLM86_25820</name>
</gene>
<dbReference type="AlphaFoldDB" id="A0A2V5K0W6"/>
<reference evidence="4 5" key="1">
    <citation type="submission" date="2018-05" db="EMBL/GenBank/DDBJ databases">
        <title>Paenibacillus flagellatus sp. nov., isolated from selenium mineral soil.</title>
        <authorList>
            <person name="Dai X."/>
        </authorList>
    </citation>
    <scope>NUCLEOTIDE SEQUENCE [LARGE SCALE GENOMIC DNA]</scope>
    <source>
        <strain evidence="4 5">DXL2</strain>
    </source>
</reference>
<feature type="signal peptide" evidence="2">
    <location>
        <begin position="1"/>
        <end position="22"/>
    </location>
</feature>
<dbReference type="OrthoDB" id="2665331at2"/>
<dbReference type="Proteomes" id="UP000247476">
    <property type="component" value="Unassembled WGS sequence"/>
</dbReference>
<evidence type="ECO:0000313" key="4">
    <source>
        <dbReference type="EMBL" id="PYI51113.1"/>
    </source>
</evidence>